<dbReference type="Gene3D" id="3.20.20.370">
    <property type="entry name" value="Glycoside hydrolase/deacetylase"/>
    <property type="match status" value="1"/>
</dbReference>
<dbReference type="GO" id="GO:0016787">
    <property type="term" value="F:hydrolase activity"/>
    <property type="evidence" value="ECO:0007669"/>
    <property type="project" value="UniProtKB-KW"/>
</dbReference>
<keyword evidence="3" id="KW-0378">Hydrolase</keyword>
<accession>A0A2T1E9R3</accession>
<evidence type="ECO:0000256" key="3">
    <source>
        <dbReference type="ARBA" id="ARBA00022801"/>
    </source>
</evidence>
<dbReference type="InterPro" id="IPR011330">
    <property type="entry name" value="Glyco_hydro/deAcase_b/a-brl"/>
</dbReference>
<dbReference type="AlphaFoldDB" id="A0A2T1E9R3"/>
<keyword evidence="5" id="KW-0119">Carbohydrate metabolism</keyword>
<evidence type="ECO:0000256" key="2">
    <source>
        <dbReference type="ARBA" id="ARBA00022723"/>
    </source>
</evidence>
<comment type="caution">
    <text evidence="6">The sequence shown here is derived from an EMBL/GenBank/DDBJ whole genome shotgun (WGS) entry which is preliminary data.</text>
</comment>
<gene>
    <name evidence="6" type="ORF">C7B82_11545</name>
</gene>
<dbReference type="GO" id="GO:0019213">
    <property type="term" value="F:deacetylase activity"/>
    <property type="evidence" value="ECO:0007669"/>
    <property type="project" value="TreeGrafter"/>
</dbReference>
<dbReference type="GO" id="GO:0046872">
    <property type="term" value="F:metal ion binding"/>
    <property type="evidence" value="ECO:0007669"/>
    <property type="project" value="UniProtKB-KW"/>
</dbReference>
<keyword evidence="4" id="KW-0460">Magnesium</keyword>
<name>A0A2T1E9R3_9CYAN</name>
<dbReference type="EMBL" id="PVWK01000062">
    <property type="protein sequence ID" value="PSB29444.1"/>
    <property type="molecule type" value="Genomic_DNA"/>
</dbReference>
<evidence type="ECO:0000313" key="6">
    <source>
        <dbReference type="EMBL" id="PSB29444.1"/>
    </source>
</evidence>
<dbReference type="OrthoDB" id="9774177at2"/>
<dbReference type="GO" id="GO:0005975">
    <property type="term" value="P:carbohydrate metabolic process"/>
    <property type="evidence" value="ECO:0007669"/>
    <property type="project" value="InterPro"/>
</dbReference>
<keyword evidence="7" id="KW-1185">Reference proteome</keyword>
<dbReference type="RefSeq" id="WP_106256438.1">
    <property type="nucleotide sequence ID" value="NZ_CAWNSW010000155.1"/>
</dbReference>
<dbReference type="NCBIfam" id="TIGR03473">
    <property type="entry name" value="HpnK"/>
    <property type="match status" value="1"/>
</dbReference>
<proteinExistence type="predicted"/>
<evidence type="ECO:0000256" key="1">
    <source>
        <dbReference type="ARBA" id="ARBA00001946"/>
    </source>
</evidence>
<dbReference type="Proteomes" id="UP000239576">
    <property type="component" value="Unassembled WGS sequence"/>
</dbReference>
<dbReference type="PANTHER" id="PTHR31609:SF1">
    <property type="entry name" value="CARBOHYDRATE DEACETYLASE"/>
    <property type="match status" value="1"/>
</dbReference>
<organism evidence="6 7">
    <name type="scientific">Stenomitos frigidus ULC18</name>
    <dbReference type="NCBI Taxonomy" id="2107698"/>
    <lineage>
        <taxon>Bacteria</taxon>
        <taxon>Bacillati</taxon>
        <taxon>Cyanobacteriota</taxon>
        <taxon>Cyanophyceae</taxon>
        <taxon>Leptolyngbyales</taxon>
        <taxon>Leptolyngbyaceae</taxon>
        <taxon>Stenomitos</taxon>
    </lineage>
</organism>
<evidence type="ECO:0000256" key="4">
    <source>
        <dbReference type="ARBA" id="ARBA00022842"/>
    </source>
</evidence>
<comment type="cofactor">
    <cofactor evidence="1">
        <name>Mg(2+)</name>
        <dbReference type="ChEBI" id="CHEBI:18420"/>
    </cofactor>
</comment>
<sequence length="295" mass="32726">MHQSGHPSSRRQLIVNGDDFGFSSGVNQAIIAAHERGVLTSTSLMVTGDAFEEAVALAKAHSTLAVGLHLVLACGRSVLSPTQIPHLVDTQGSFSNQPEKAGLYYHFNAAARRELPLEIRAQLEKFRQTGLPLSHVDGHVHVHVQPVVLHHLVRLAKEFNIRFMRLPFEEASIAIQADRSEWITKRLLSFVYAGLRRYGKRVLRSQGIHSVDRVYGLLHSGRMTEAYLLKLIPLIQANLVEIYSHPATRVAGEPDNGIGLGQAERDALISDRVRIAIQHQGFELTNYCHLGVVRP</sequence>
<dbReference type="InterPro" id="IPR006879">
    <property type="entry name" value="YdjC-like"/>
</dbReference>
<dbReference type="InterPro" id="IPR017836">
    <property type="entry name" value="Hopanoid_biosynth-assoc_HpnK"/>
</dbReference>
<keyword evidence="2" id="KW-0479">Metal-binding</keyword>
<reference evidence="7" key="1">
    <citation type="submission" date="2018-02" db="EMBL/GenBank/DDBJ databases">
        <authorList>
            <person name="Moore K."/>
            <person name="Momper L."/>
        </authorList>
    </citation>
    <scope>NUCLEOTIDE SEQUENCE [LARGE SCALE GENOMIC DNA]</scope>
    <source>
        <strain evidence="7">ULC18</strain>
    </source>
</reference>
<evidence type="ECO:0000256" key="5">
    <source>
        <dbReference type="ARBA" id="ARBA00023277"/>
    </source>
</evidence>
<evidence type="ECO:0000313" key="7">
    <source>
        <dbReference type="Proteomes" id="UP000239576"/>
    </source>
</evidence>
<protein>
    <submittedName>
        <fullName evidence="6">Hopanoid biosynthesis associated protein HpnK</fullName>
    </submittedName>
</protein>
<dbReference type="SUPFAM" id="SSF88713">
    <property type="entry name" value="Glycoside hydrolase/deacetylase"/>
    <property type="match status" value="1"/>
</dbReference>
<dbReference type="PANTHER" id="PTHR31609">
    <property type="entry name" value="YDJC DEACETYLASE FAMILY MEMBER"/>
    <property type="match status" value="1"/>
</dbReference>
<reference evidence="6 7" key="2">
    <citation type="submission" date="2018-03" db="EMBL/GenBank/DDBJ databases">
        <title>The ancient ancestry and fast evolution of plastids.</title>
        <authorList>
            <person name="Moore K.R."/>
            <person name="Magnabosco C."/>
            <person name="Momper L."/>
            <person name="Gold D.A."/>
            <person name="Bosak T."/>
            <person name="Fournier G.P."/>
        </authorList>
    </citation>
    <scope>NUCLEOTIDE SEQUENCE [LARGE SCALE GENOMIC DNA]</scope>
    <source>
        <strain evidence="6 7">ULC18</strain>
    </source>
</reference>
<dbReference type="Pfam" id="PF04794">
    <property type="entry name" value="YdjC"/>
    <property type="match status" value="1"/>
</dbReference>